<dbReference type="AlphaFoldDB" id="A0AB39G2W2"/>
<name>A0AB39G2W2_9BURK</name>
<sequence>MAFLSLLFSLGSPQTMIGSVPLDALLTEDTELTANVTGYAVEDGPPVTDHITQEPERLALSGVVTAAGVLLLGAGGRSKLIQTKEALRQIHRDRLPVTIVTGMDIYADYGMSNAKIGRTNEGEKITITCEFQKIQKVSLRQADIPPAKAQGSAKGKAGQTGAKSGKTSTESAQVEPPSDLASRTGWGK</sequence>
<evidence type="ECO:0000259" key="2">
    <source>
        <dbReference type="Pfam" id="PF21821"/>
    </source>
</evidence>
<gene>
    <name evidence="3" type="ORF">ABRZ08_13210</name>
</gene>
<feature type="domain" description="Dit-like phage tail protein N-terminal" evidence="2">
    <location>
        <begin position="22"/>
        <end position="144"/>
    </location>
</feature>
<evidence type="ECO:0000313" key="3">
    <source>
        <dbReference type="EMBL" id="XDJ85139.1"/>
    </source>
</evidence>
<dbReference type="EMBL" id="CP158268">
    <property type="protein sequence ID" value="XDJ85139.1"/>
    <property type="molecule type" value="Genomic_DNA"/>
</dbReference>
<feature type="compositionally biased region" description="Low complexity" evidence="1">
    <location>
        <begin position="147"/>
        <end position="167"/>
    </location>
</feature>
<protein>
    <submittedName>
        <fullName evidence="3">Phage baseplate protein</fullName>
    </submittedName>
</protein>
<dbReference type="Pfam" id="PF21821">
    <property type="entry name" value="Dit_like"/>
    <property type="match status" value="1"/>
</dbReference>
<dbReference type="InterPro" id="IPR048494">
    <property type="entry name" value="Dit-like_N"/>
</dbReference>
<organism evidence="3">
    <name type="scientific">Castellaniella ginsengisoli</name>
    <dbReference type="NCBI Taxonomy" id="546114"/>
    <lineage>
        <taxon>Bacteria</taxon>
        <taxon>Pseudomonadati</taxon>
        <taxon>Pseudomonadota</taxon>
        <taxon>Betaproteobacteria</taxon>
        <taxon>Burkholderiales</taxon>
        <taxon>Alcaligenaceae</taxon>
        <taxon>Castellaniella</taxon>
    </lineage>
</organism>
<proteinExistence type="predicted"/>
<feature type="region of interest" description="Disordered" evidence="1">
    <location>
        <begin position="142"/>
        <end position="188"/>
    </location>
</feature>
<evidence type="ECO:0000256" key="1">
    <source>
        <dbReference type="SAM" id="MobiDB-lite"/>
    </source>
</evidence>
<dbReference type="RefSeq" id="WP_368641773.1">
    <property type="nucleotide sequence ID" value="NZ_CP158268.1"/>
</dbReference>
<accession>A0AB39G2W2</accession>
<reference evidence="3" key="1">
    <citation type="submission" date="2024-05" db="EMBL/GenBank/DDBJ databases">
        <authorList>
            <person name="Luo Y.-C."/>
            <person name="Nicholds J."/>
            <person name="Mortimer T."/>
            <person name="Maboni G."/>
        </authorList>
    </citation>
    <scope>NUCLEOTIDE SEQUENCE</scope>
    <source>
        <strain evidence="3">140124</strain>
    </source>
</reference>